<dbReference type="InterPro" id="IPR007833">
    <property type="entry name" value="Capsule_polysaccharide_synth"/>
</dbReference>
<proteinExistence type="predicted"/>
<protein>
    <submittedName>
        <fullName evidence="1">Capsule polysaccharide biosynthesis protein</fullName>
    </submittedName>
</protein>
<sequence>MRKIVCFDPPYSYYFNDLTLSIEKCLGQRLEKECVTFNSANKLYLPNFSLFKPKLGKSSDKDLYRYDFVTKIPSLSNVNGEVTCNELARKHIEVYISIEKYIKNNLNAIYLIYNDLRWNHAFAIDILKKNNCTFFVFERGVFRPYSTTMDTIGVNANSKLRNTRVTEICSEKSETLDRVFFKNRVERTVKFNFVKYFIASKFAAALQPKSVKAVAKSRYRKNLKDYVKLQFSSSKVKSKNQNDIKLDLADITYVFVPLQLSNDTQTLINSDFSSTQEFINKIVEDFRASKLYGEAELVFKQHPLDTSLYNFPNDVLVSSLPTEQLIEHCEFCITINSTVGFEALFKKRVLCLGRSFYTEHGFVGYVDKHMNAIDANFEQRCAKNYKYFVLDNYQVPGSIFNYTGEDLEYTANKILTLSNI</sequence>
<name>A0A5P5X611_VIBPH</name>
<dbReference type="EMBL" id="MK473656">
    <property type="protein sequence ID" value="QFF90652.1"/>
    <property type="molecule type" value="Genomic_DNA"/>
</dbReference>
<accession>A0A5P5X611</accession>
<dbReference type="GO" id="GO:0015774">
    <property type="term" value="P:polysaccharide transport"/>
    <property type="evidence" value="ECO:0007669"/>
    <property type="project" value="InterPro"/>
</dbReference>
<reference evidence="1" key="1">
    <citation type="journal article" date="2019" name="Int. J. Food Microbiol.">
        <title>Developing a novel molecular serotyping system based on capsular polysaccharide synthesis gene clusters of Vibrio parahaemolyticus.</title>
        <authorList>
            <person name="Pang Y."/>
            <person name="Guo X."/>
            <person name="Tian X."/>
            <person name="Liu F."/>
            <person name="Wang L."/>
            <person name="Wu J."/>
            <person name="Zhang S."/>
            <person name="Li S."/>
            <person name="Liu B."/>
        </authorList>
    </citation>
    <scope>NUCLEOTIDE SEQUENCE</scope>
    <source>
        <strain evidence="1">G3501</strain>
    </source>
</reference>
<dbReference type="GO" id="GO:0000271">
    <property type="term" value="P:polysaccharide biosynthetic process"/>
    <property type="evidence" value="ECO:0007669"/>
    <property type="project" value="InterPro"/>
</dbReference>
<dbReference type="Pfam" id="PF05159">
    <property type="entry name" value="Capsule_synth"/>
    <property type="match status" value="1"/>
</dbReference>
<gene>
    <name evidence="1" type="primary">kpsS</name>
</gene>
<organism evidence="1">
    <name type="scientific">Vibrio parahaemolyticus</name>
    <dbReference type="NCBI Taxonomy" id="670"/>
    <lineage>
        <taxon>Bacteria</taxon>
        <taxon>Pseudomonadati</taxon>
        <taxon>Pseudomonadota</taxon>
        <taxon>Gammaproteobacteria</taxon>
        <taxon>Vibrionales</taxon>
        <taxon>Vibrionaceae</taxon>
        <taxon>Vibrio</taxon>
    </lineage>
</organism>
<dbReference type="AlphaFoldDB" id="A0A5P5X611"/>
<evidence type="ECO:0000313" key="1">
    <source>
        <dbReference type="EMBL" id="QFF90652.1"/>
    </source>
</evidence>